<proteinExistence type="predicted"/>
<feature type="chain" id="PRO_5037976608" evidence="1">
    <location>
        <begin position="21"/>
        <end position="107"/>
    </location>
</feature>
<reference evidence="3" key="1">
    <citation type="submission" date="2022-11" db="UniProtKB">
        <authorList>
            <consortium name="WormBaseParasite"/>
        </authorList>
    </citation>
    <scope>IDENTIFICATION</scope>
</reference>
<evidence type="ECO:0000256" key="1">
    <source>
        <dbReference type="SAM" id="SignalP"/>
    </source>
</evidence>
<organism evidence="2 3">
    <name type="scientific">Plectus sambesii</name>
    <dbReference type="NCBI Taxonomy" id="2011161"/>
    <lineage>
        <taxon>Eukaryota</taxon>
        <taxon>Metazoa</taxon>
        <taxon>Ecdysozoa</taxon>
        <taxon>Nematoda</taxon>
        <taxon>Chromadorea</taxon>
        <taxon>Plectida</taxon>
        <taxon>Plectina</taxon>
        <taxon>Plectoidea</taxon>
        <taxon>Plectidae</taxon>
        <taxon>Plectus</taxon>
    </lineage>
</organism>
<name>A0A914X690_9BILA</name>
<feature type="signal peptide" evidence="1">
    <location>
        <begin position="1"/>
        <end position="20"/>
    </location>
</feature>
<dbReference type="WBParaSite" id="PSAMB.scaffold618size45556.g7343.t1">
    <property type="protein sequence ID" value="PSAMB.scaffold618size45556.g7343.t1"/>
    <property type="gene ID" value="PSAMB.scaffold618size45556.g7343"/>
</dbReference>
<dbReference type="Proteomes" id="UP000887566">
    <property type="component" value="Unplaced"/>
</dbReference>
<dbReference type="AlphaFoldDB" id="A0A914X690"/>
<keyword evidence="2" id="KW-1185">Reference proteome</keyword>
<accession>A0A914X690</accession>
<keyword evidence="1" id="KW-0732">Signal</keyword>
<evidence type="ECO:0000313" key="3">
    <source>
        <dbReference type="WBParaSite" id="PSAMB.scaffold618size45556.g7343.t1"/>
    </source>
</evidence>
<sequence>MRQLQVASAIAVLVLVLVSAYPNGSGPTEQEGGRQEYDPQITLLDNIEVGKVATDGNGSFDSFRQSLEQQREIMITVEQLRQRRVQQGCAADMGAIARHLLNVLIVL</sequence>
<evidence type="ECO:0000313" key="2">
    <source>
        <dbReference type="Proteomes" id="UP000887566"/>
    </source>
</evidence>
<protein>
    <submittedName>
        <fullName evidence="3">Uncharacterized protein</fullName>
    </submittedName>
</protein>